<dbReference type="KEGG" id="bhc:JFL75_16560"/>
<dbReference type="Gene3D" id="3.40.50.510">
    <property type="entry name" value="Phosphotransferase system, mannose-type IIA component"/>
    <property type="match status" value="1"/>
</dbReference>
<keyword evidence="4" id="KW-1185">Reference proteome</keyword>
<dbReference type="EMBL" id="CP067089">
    <property type="protein sequence ID" value="QQO08528.1"/>
    <property type="molecule type" value="Genomic_DNA"/>
</dbReference>
<dbReference type="Proteomes" id="UP000595917">
    <property type="component" value="Chromosome"/>
</dbReference>
<dbReference type="PANTHER" id="PTHR33799:SF1">
    <property type="entry name" value="PTS SYSTEM MANNOSE-SPECIFIC EIIAB COMPONENT-RELATED"/>
    <property type="match status" value="1"/>
</dbReference>
<sequence length="146" mass="16370">MSKKILIATHTTLAEGFKKATVFFTGMGEDMVTICAYEDTQEPPRPEIDRFFESVNQDDTVVVFTDLMGGSVNQIMMEKLLTRKFHLITDPNLSVIMAVATLGEEELNAENIRESIELSSSQMKYMNDVPLEQGSQAESDTADDFF</sequence>
<dbReference type="GO" id="GO:0016020">
    <property type="term" value="C:membrane"/>
    <property type="evidence" value="ECO:0007669"/>
    <property type="project" value="InterPro"/>
</dbReference>
<keyword evidence="1" id="KW-0808">Transferase</keyword>
<dbReference type="RefSeq" id="WP_215625834.1">
    <property type="nucleotide sequence ID" value="NZ_CP067089.2"/>
</dbReference>
<protein>
    <recommendedName>
        <fullName evidence="2">PTS EIIA type-4 domain-containing protein</fullName>
    </recommendedName>
</protein>
<gene>
    <name evidence="3" type="ORF">JFL75_16560</name>
</gene>
<proteinExistence type="predicted"/>
<reference evidence="3" key="1">
    <citation type="submission" date="2021-01" db="EMBL/GenBank/DDBJ databases">
        <title>Description of Breznakiella homolactica.</title>
        <authorList>
            <person name="Song Y."/>
            <person name="Brune A."/>
        </authorList>
    </citation>
    <scope>NUCLEOTIDE SEQUENCE</scope>
    <source>
        <strain evidence="3">RmG30</strain>
    </source>
</reference>
<dbReference type="GO" id="GO:0009401">
    <property type="term" value="P:phosphoenolpyruvate-dependent sugar phosphotransferase system"/>
    <property type="evidence" value="ECO:0007669"/>
    <property type="project" value="InterPro"/>
</dbReference>
<evidence type="ECO:0000259" key="2">
    <source>
        <dbReference type="PROSITE" id="PS51096"/>
    </source>
</evidence>
<dbReference type="SUPFAM" id="SSF53062">
    <property type="entry name" value="PTS system fructose IIA component-like"/>
    <property type="match status" value="1"/>
</dbReference>
<dbReference type="PROSITE" id="PS51096">
    <property type="entry name" value="PTS_EIIA_TYPE_4"/>
    <property type="match status" value="1"/>
</dbReference>
<name>A0A7T7XLN2_9SPIR</name>
<dbReference type="GO" id="GO:0016740">
    <property type="term" value="F:transferase activity"/>
    <property type="evidence" value="ECO:0007669"/>
    <property type="project" value="UniProtKB-KW"/>
</dbReference>
<dbReference type="PANTHER" id="PTHR33799">
    <property type="entry name" value="PTS PERMEASE-RELATED-RELATED"/>
    <property type="match status" value="1"/>
</dbReference>
<dbReference type="InterPro" id="IPR036662">
    <property type="entry name" value="PTS_EIIA_man-typ_sf"/>
</dbReference>
<dbReference type="InterPro" id="IPR051471">
    <property type="entry name" value="Bacterial_PTS_sugar_comp"/>
</dbReference>
<evidence type="ECO:0000313" key="4">
    <source>
        <dbReference type="Proteomes" id="UP000595917"/>
    </source>
</evidence>
<dbReference type="InterPro" id="IPR004701">
    <property type="entry name" value="PTS_EIIA_man-typ"/>
</dbReference>
<feature type="domain" description="PTS EIIA type-4" evidence="2">
    <location>
        <begin position="2"/>
        <end position="126"/>
    </location>
</feature>
<dbReference type="AlphaFoldDB" id="A0A7T7XLN2"/>
<dbReference type="Pfam" id="PF03610">
    <property type="entry name" value="EIIA-man"/>
    <property type="match status" value="1"/>
</dbReference>
<evidence type="ECO:0000256" key="1">
    <source>
        <dbReference type="ARBA" id="ARBA00022679"/>
    </source>
</evidence>
<accession>A0A7T7XLN2</accession>
<evidence type="ECO:0000313" key="3">
    <source>
        <dbReference type="EMBL" id="QQO08528.1"/>
    </source>
</evidence>
<organism evidence="3 4">
    <name type="scientific">Breznakiella homolactica</name>
    <dbReference type="NCBI Taxonomy" id="2798577"/>
    <lineage>
        <taxon>Bacteria</taxon>
        <taxon>Pseudomonadati</taxon>
        <taxon>Spirochaetota</taxon>
        <taxon>Spirochaetia</taxon>
        <taxon>Spirochaetales</taxon>
        <taxon>Breznakiellaceae</taxon>
        <taxon>Breznakiella</taxon>
    </lineage>
</organism>